<evidence type="ECO:0000313" key="3">
    <source>
        <dbReference type="EMBL" id="RJF81100.1"/>
    </source>
</evidence>
<accession>A0A418VVB9</accession>
<feature type="domain" description="WYL" evidence="2">
    <location>
        <begin position="186"/>
        <end position="237"/>
    </location>
</feature>
<dbReference type="PROSITE" id="PS52050">
    <property type="entry name" value="WYL"/>
    <property type="match status" value="1"/>
</dbReference>
<dbReference type="CDD" id="cd07177">
    <property type="entry name" value="terB_like"/>
    <property type="match status" value="1"/>
</dbReference>
<proteinExistence type="predicted"/>
<evidence type="ECO:0000256" key="1">
    <source>
        <dbReference type="SAM" id="MobiDB-lite"/>
    </source>
</evidence>
<comment type="caution">
    <text evidence="3">The sequence shown here is derived from an EMBL/GenBank/DDBJ whole genome shotgun (WGS) entry which is preliminary data.</text>
</comment>
<dbReference type="Proteomes" id="UP000283458">
    <property type="component" value="Unassembled WGS sequence"/>
</dbReference>
<protein>
    <submittedName>
        <fullName evidence="3">WYL domain-containing protein</fullName>
    </submittedName>
</protein>
<dbReference type="InterPro" id="IPR026881">
    <property type="entry name" value="WYL_dom"/>
</dbReference>
<feature type="region of interest" description="Disordered" evidence="1">
    <location>
        <begin position="260"/>
        <end position="289"/>
    </location>
</feature>
<dbReference type="Pfam" id="PF13280">
    <property type="entry name" value="WYL"/>
    <property type="match status" value="1"/>
</dbReference>
<dbReference type="EMBL" id="QYUL01000002">
    <property type="protein sequence ID" value="RJF81100.1"/>
    <property type="molecule type" value="Genomic_DNA"/>
</dbReference>
<gene>
    <name evidence="3" type="ORF">D3877_12815</name>
</gene>
<organism evidence="3 4">
    <name type="scientific">Azospirillum cavernae</name>
    <dbReference type="NCBI Taxonomy" id="2320860"/>
    <lineage>
        <taxon>Bacteria</taxon>
        <taxon>Pseudomonadati</taxon>
        <taxon>Pseudomonadota</taxon>
        <taxon>Alphaproteobacteria</taxon>
        <taxon>Rhodospirillales</taxon>
        <taxon>Azospirillaceae</taxon>
        <taxon>Azospirillum</taxon>
    </lineage>
</organism>
<evidence type="ECO:0000313" key="4">
    <source>
        <dbReference type="Proteomes" id="UP000283458"/>
    </source>
</evidence>
<dbReference type="AlphaFoldDB" id="A0A418VVB9"/>
<dbReference type="SUPFAM" id="SSF158682">
    <property type="entry name" value="TerB-like"/>
    <property type="match status" value="1"/>
</dbReference>
<dbReference type="Gene3D" id="1.10.3680.10">
    <property type="entry name" value="TerB-like"/>
    <property type="match status" value="1"/>
</dbReference>
<feature type="compositionally biased region" description="Basic and acidic residues" evidence="1">
    <location>
        <begin position="270"/>
        <end position="285"/>
    </location>
</feature>
<name>A0A418VVB9_9PROT</name>
<evidence type="ECO:0000259" key="2">
    <source>
        <dbReference type="Pfam" id="PF13280"/>
    </source>
</evidence>
<dbReference type="InterPro" id="IPR029024">
    <property type="entry name" value="TerB-like"/>
</dbReference>
<reference evidence="3 4" key="1">
    <citation type="submission" date="2018-09" db="EMBL/GenBank/DDBJ databases">
        <authorList>
            <person name="Zhu H."/>
        </authorList>
    </citation>
    <scope>NUCLEOTIDE SEQUENCE [LARGE SCALE GENOMIC DNA]</scope>
    <source>
        <strain evidence="3 4">K2W22B-5</strain>
    </source>
</reference>
<keyword evidence="4" id="KW-1185">Reference proteome</keyword>
<sequence length="430" mass="47376">MLAKKGAQHPNGARERHGCAHLAGGGVQTMGALGVGWFLHRASCVLKVEPDLSARLARAYHRRCDTTDRGANMGLWDRLSGLFRRTENRPPAMPPDFHPVGLTADDDADMVGVAVTITETYVVVDRPVHDASSDRLKAVEELARQDALEAMAGGRAQEAVRPRRKHFMVGNAEFEPLAEDAAGMTFAIDYRDSKGNQSRRRITMRDLYSDGARTYIQAYCHERGAPRAFRFDRIVDVIDVDGECHSPRSFFVDQLGLEIPDDPVEPTAPTRRERAKPAPAEDRAPESVPSAAVPRLASVVAPIDIRPTDKPGMAQRRAARDGIRILTALARSDGVMQDEEINVILSYITVRAEMAGIATDQKDREALTRYLKRQFPSADVLSECLMALNAAPMEEQRLLVSHAIQLMDADGVQDPAEVELVMRIQQELGG</sequence>